<evidence type="ECO:0000256" key="1">
    <source>
        <dbReference type="ARBA" id="ARBA00004141"/>
    </source>
</evidence>
<feature type="transmembrane region" description="Helical" evidence="6">
    <location>
        <begin position="86"/>
        <end position="109"/>
    </location>
</feature>
<comment type="caution">
    <text evidence="8">The sequence shown here is derived from an EMBL/GenBank/DDBJ whole genome shotgun (WGS) entry which is preliminary data.</text>
</comment>
<sequence length="314" mass="34148">MIRDLPAEITADLARARRLEWWTLAWMGSVVGVMWLVMGSSQAMKTALIEDVLSLIPAIVFLVASRFERKAATARFPFGFERVHSLASLIAAVALATVGAFLLFEAASALIKQEHPTIGLIRVMGQDVWLGWIMVAALVYSVVPPVILGHIKQPIARRLKDEVLDTDSMMQRADWMTGLAGIGGVIGVGLGFWWADSLAAGLISFSILRDGVTSLRVATAELVDGTPRSLGRVEIADDANEVIAAVRQRFPGAKVRLRETGRYMRAEVAGVPAPPSVDLQDIWPGDPVDQWRLVQISFVPEGGTLDPEFEVGEP</sequence>
<keyword evidence="5 6" id="KW-0472">Membrane</keyword>
<protein>
    <submittedName>
        <fullName evidence="8">Cobalt transporter</fullName>
    </submittedName>
</protein>
<dbReference type="Pfam" id="PF01545">
    <property type="entry name" value="Cation_efflux"/>
    <property type="match status" value="1"/>
</dbReference>
<evidence type="ECO:0000256" key="2">
    <source>
        <dbReference type="ARBA" id="ARBA00022448"/>
    </source>
</evidence>
<dbReference type="AlphaFoldDB" id="A0A845A3S3"/>
<evidence type="ECO:0000256" key="5">
    <source>
        <dbReference type="ARBA" id="ARBA00023136"/>
    </source>
</evidence>
<dbReference type="RefSeq" id="WP_131453339.1">
    <property type="nucleotide sequence ID" value="NZ_BMJK01000002.1"/>
</dbReference>
<comment type="subcellular location">
    <subcellularLocation>
        <location evidence="1">Membrane</location>
        <topology evidence="1">Multi-pass membrane protein</topology>
    </subcellularLocation>
</comment>
<evidence type="ECO:0000256" key="4">
    <source>
        <dbReference type="ARBA" id="ARBA00022989"/>
    </source>
</evidence>
<dbReference type="PANTHER" id="PTHR43840:SF15">
    <property type="entry name" value="MITOCHONDRIAL METAL TRANSPORTER 1-RELATED"/>
    <property type="match status" value="1"/>
</dbReference>
<evidence type="ECO:0000313" key="9">
    <source>
        <dbReference type="Proteomes" id="UP000460626"/>
    </source>
</evidence>
<dbReference type="EMBL" id="WTYH01000001">
    <property type="protein sequence ID" value="MXO94072.1"/>
    <property type="molecule type" value="Genomic_DNA"/>
</dbReference>
<keyword evidence="4 6" id="KW-1133">Transmembrane helix</keyword>
<evidence type="ECO:0000259" key="7">
    <source>
        <dbReference type="Pfam" id="PF01545"/>
    </source>
</evidence>
<dbReference type="Gene3D" id="1.20.1510.10">
    <property type="entry name" value="Cation efflux protein transmembrane domain"/>
    <property type="match status" value="1"/>
</dbReference>
<reference evidence="8 9" key="1">
    <citation type="submission" date="2019-12" db="EMBL/GenBank/DDBJ databases">
        <title>Genomic-based taxomic classification of the family Erythrobacteraceae.</title>
        <authorList>
            <person name="Xu L."/>
        </authorList>
    </citation>
    <scope>NUCLEOTIDE SEQUENCE [LARGE SCALE GENOMIC DNA]</scope>
    <source>
        <strain evidence="8 9">RC4-10-4</strain>
    </source>
</reference>
<feature type="transmembrane region" description="Helical" evidence="6">
    <location>
        <begin position="175"/>
        <end position="195"/>
    </location>
</feature>
<evidence type="ECO:0000256" key="6">
    <source>
        <dbReference type="SAM" id="Phobius"/>
    </source>
</evidence>
<dbReference type="Proteomes" id="UP000460626">
    <property type="component" value="Unassembled WGS sequence"/>
</dbReference>
<dbReference type="PANTHER" id="PTHR43840">
    <property type="entry name" value="MITOCHONDRIAL METAL TRANSPORTER 1-RELATED"/>
    <property type="match status" value="1"/>
</dbReference>
<accession>A0A845A3S3</accession>
<dbReference type="OrthoDB" id="9806522at2"/>
<name>A0A845A3S3_9SPHN</name>
<keyword evidence="9" id="KW-1185">Reference proteome</keyword>
<feature type="transmembrane region" description="Helical" evidence="6">
    <location>
        <begin position="47"/>
        <end position="65"/>
    </location>
</feature>
<dbReference type="GO" id="GO:0016020">
    <property type="term" value="C:membrane"/>
    <property type="evidence" value="ECO:0007669"/>
    <property type="project" value="UniProtKB-SubCell"/>
</dbReference>
<gene>
    <name evidence="8" type="ORF">GRI62_10710</name>
</gene>
<feature type="domain" description="Cation efflux protein transmembrane" evidence="7">
    <location>
        <begin position="27"/>
        <end position="223"/>
    </location>
</feature>
<organism evidence="8 9">
    <name type="scientific">Aurantiacibacter arachoides</name>
    <dbReference type="NCBI Taxonomy" id="1850444"/>
    <lineage>
        <taxon>Bacteria</taxon>
        <taxon>Pseudomonadati</taxon>
        <taxon>Pseudomonadota</taxon>
        <taxon>Alphaproteobacteria</taxon>
        <taxon>Sphingomonadales</taxon>
        <taxon>Erythrobacteraceae</taxon>
        <taxon>Aurantiacibacter</taxon>
    </lineage>
</organism>
<evidence type="ECO:0000256" key="3">
    <source>
        <dbReference type="ARBA" id="ARBA00022692"/>
    </source>
</evidence>
<dbReference type="InterPro" id="IPR027469">
    <property type="entry name" value="Cation_efflux_TMD_sf"/>
</dbReference>
<keyword evidence="2" id="KW-0813">Transport</keyword>
<feature type="transmembrane region" description="Helical" evidence="6">
    <location>
        <begin position="129"/>
        <end position="151"/>
    </location>
</feature>
<feature type="transmembrane region" description="Helical" evidence="6">
    <location>
        <begin position="21"/>
        <end position="41"/>
    </location>
</feature>
<dbReference type="InterPro" id="IPR050291">
    <property type="entry name" value="CDF_Transporter"/>
</dbReference>
<proteinExistence type="predicted"/>
<dbReference type="GO" id="GO:0008324">
    <property type="term" value="F:monoatomic cation transmembrane transporter activity"/>
    <property type="evidence" value="ECO:0007669"/>
    <property type="project" value="InterPro"/>
</dbReference>
<dbReference type="InterPro" id="IPR058533">
    <property type="entry name" value="Cation_efflux_TM"/>
</dbReference>
<dbReference type="SUPFAM" id="SSF161111">
    <property type="entry name" value="Cation efflux protein transmembrane domain-like"/>
    <property type="match status" value="1"/>
</dbReference>
<evidence type="ECO:0000313" key="8">
    <source>
        <dbReference type="EMBL" id="MXO94072.1"/>
    </source>
</evidence>
<keyword evidence="3 6" id="KW-0812">Transmembrane</keyword>